<comment type="caution">
    <text evidence="2">The sequence shown here is derived from an EMBL/GenBank/DDBJ whole genome shotgun (WGS) entry which is preliminary data.</text>
</comment>
<name>A0ABN2U040_9MICO</name>
<keyword evidence="3" id="KW-1185">Reference proteome</keyword>
<evidence type="ECO:0000256" key="1">
    <source>
        <dbReference type="SAM" id="MobiDB-lite"/>
    </source>
</evidence>
<reference evidence="2 3" key="1">
    <citation type="journal article" date="2019" name="Int. J. Syst. Evol. Microbiol.">
        <title>The Global Catalogue of Microorganisms (GCM) 10K type strain sequencing project: providing services to taxonomists for standard genome sequencing and annotation.</title>
        <authorList>
            <consortium name="The Broad Institute Genomics Platform"/>
            <consortium name="The Broad Institute Genome Sequencing Center for Infectious Disease"/>
            <person name="Wu L."/>
            <person name="Ma J."/>
        </authorList>
    </citation>
    <scope>NUCLEOTIDE SEQUENCE [LARGE SCALE GENOMIC DNA]</scope>
    <source>
        <strain evidence="2 3">JCM 14283</strain>
    </source>
</reference>
<organism evidence="2 3">
    <name type="scientific">Terrabacter terrae</name>
    <dbReference type="NCBI Taxonomy" id="318434"/>
    <lineage>
        <taxon>Bacteria</taxon>
        <taxon>Bacillati</taxon>
        <taxon>Actinomycetota</taxon>
        <taxon>Actinomycetes</taxon>
        <taxon>Micrococcales</taxon>
        <taxon>Intrasporangiaceae</taxon>
        <taxon>Terrabacter</taxon>
    </lineage>
</organism>
<feature type="region of interest" description="Disordered" evidence="1">
    <location>
        <begin position="49"/>
        <end position="80"/>
    </location>
</feature>
<dbReference type="Proteomes" id="UP001501285">
    <property type="component" value="Unassembled WGS sequence"/>
</dbReference>
<gene>
    <name evidence="2" type="ORF">GCM10009740_12800</name>
</gene>
<sequence>MRGVYVATEVPETPLVMAEAGLLVAGAGSVASHQTAARVWGGVVPDDGLTHVTSPRRPRGSGMTAHRPKPGQRGSVVRGIPLTTPTSTFLDLSDELGLAEPVVLGDSLVRAGHATPQRLVAAASGYRGKARRHARRAAALVRADVDPPMETRARLLMVLAGLPEPVVNHKVRVARRCHLVGWRGGPCPASATARQVASRGGAAWRSGCPRG</sequence>
<protein>
    <submittedName>
        <fullName evidence="2">Uncharacterized protein</fullName>
    </submittedName>
</protein>
<accession>A0ABN2U040</accession>
<dbReference type="EMBL" id="BAAANB010000003">
    <property type="protein sequence ID" value="GAA2024668.1"/>
    <property type="molecule type" value="Genomic_DNA"/>
</dbReference>
<evidence type="ECO:0000313" key="3">
    <source>
        <dbReference type="Proteomes" id="UP001501285"/>
    </source>
</evidence>
<evidence type="ECO:0000313" key="2">
    <source>
        <dbReference type="EMBL" id="GAA2024668.1"/>
    </source>
</evidence>
<proteinExistence type="predicted"/>